<reference evidence="2" key="5">
    <citation type="journal article" date="2021" name="G3 (Bethesda)">
        <title>Aegilops tauschii genome assembly Aet v5.0 features greater sequence contiguity and improved annotation.</title>
        <authorList>
            <person name="Wang L."/>
            <person name="Zhu T."/>
            <person name="Rodriguez J.C."/>
            <person name="Deal K.R."/>
            <person name="Dubcovsky J."/>
            <person name="McGuire P.E."/>
            <person name="Lux T."/>
            <person name="Spannagl M."/>
            <person name="Mayer K.F.X."/>
            <person name="Baldrich P."/>
            <person name="Meyers B.C."/>
            <person name="Huo N."/>
            <person name="Gu Y.Q."/>
            <person name="Zhou H."/>
            <person name="Devos K.M."/>
            <person name="Bennetzen J.L."/>
            <person name="Unver T."/>
            <person name="Budak H."/>
            <person name="Gulick P.J."/>
            <person name="Galiba G."/>
            <person name="Kalapos B."/>
            <person name="Nelson D.R."/>
            <person name="Li P."/>
            <person name="You F.M."/>
            <person name="Luo M.C."/>
            <person name="Dvorak J."/>
        </authorList>
    </citation>
    <scope>NUCLEOTIDE SEQUENCE [LARGE SCALE GENOMIC DNA]</scope>
    <source>
        <strain evidence="2">cv. AL8/78</strain>
    </source>
</reference>
<sequence>ARVVAPSGGPQLVGALRRDHPGALRTGTAAPGRRPTTAGRPTTRGSSRASAPTPTATPRTTPPAPTPAPAAPTTRSSSAHDRAKTRQPLKRSRSSTQTRRSLSDLI</sequence>
<feature type="region of interest" description="Disordered" evidence="1">
    <location>
        <begin position="1"/>
        <end position="106"/>
    </location>
</feature>
<reference evidence="3" key="1">
    <citation type="journal article" date="2014" name="Science">
        <title>Ancient hybridizations among the ancestral genomes of bread wheat.</title>
        <authorList>
            <consortium name="International Wheat Genome Sequencing Consortium,"/>
            <person name="Marcussen T."/>
            <person name="Sandve S.R."/>
            <person name="Heier L."/>
            <person name="Spannagl M."/>
            <person name="Pfeifer M."/>
            <person name="Jakobsen K.S."/>
            <person name="Wulff B.B."/>
            <person name="Steuernagel B."/>
            <person name="Mayer K.F."/>
            <person name="Olsen O.A."/>
        </authorList>
    </citation>
    <scope>NUCLEOTIDE SEQUENCE [LARGE SCALE GENOMIC DNA]</scope>
    <source>
        <strain evidence="3">cv. AL8/78</strain>
    </source>
</reference>
<proteinExistence type="predicted"/>
<reference evidence="2" key="3">
    <citation type="journal article" date="2017" name="Nature">
        <title>Genome sequence of the progenitor of the wheat D genome Aegilops tauschii.</title>
        <authorList>
            <person name="Luo M.C."/>
            <person name="Gu Y.Q."/>
            <person name="Puiu D."/>
            <person name="Wang H."/>
            <person name="Twardziok S.O."/>
            <person name="Deal K.R."/>
            <person name="Huo N."/>
            <person name="Zhu T."/>
            <person name="Wang L."/>
            <person name="Wang Y."/>
            <person name="McGuire P.E."/>
            <person name="Liu S."/>
            <person name="Long H."/>
            <person name="Ramasamy R.K."/>
            <person name="Rodriguez J.C."/>
            <person name="Van S.L."/>
            <person name="Yuan L."/>
            <person name="Wang Z."/>
            <person name="Xia Z."/>
            <person name="Xiao L."/>
            <person name="Anderson O.D."/>
            <person name="Ouyang S."/>
            <person name="Liang Y."/>
            <person name="Zimin A.V."/>
            <person name="Pertea G."/>
            <person name="Qi P."/>
            <person name="Bennetzen J.L."/>
            <person name="Dai X."/>
            <person name="Dawson M.W."/>
            <person name="Muller H.G."/>
            <person name="Kugler K."/>
            <person name="Rivarola-Duarte L."/>
            <person name="Spannagl M."/>
            <person name="Mayer K.F.X."/>
            <person name="Lu F.H."/>
            <person name="Bevan M.W."/>
            <person name="Leroy P."/>
            <person name="Li P."/>
            <person name="You F.M."/>
            <person name="Sun Q."/>
            <person name="Liu Z."/>
            <person name="Lyons E."/>
            <person name="Wicker T."/>
            <person name="Salzberg S.L."/>
            <person name="Devos K.M."/>
            <person name="Dvorak J."/>
        </authorList>
    </citation>
    <scope>NUCLEOTIDE SEQUENCE [LARGE SCALE GENOMIC DNA]</scope>
    <source>
        <strain evidence="2">cv. AL8/78</strain>
    </source>
</reference>
<reference evidence="2" key="4">
    <citation type="submission" date="2019-03" db="UniProtKB">
        <authorList>
            <consortium name="EnsemblPlants"/>
        </authorList>
    </citation>
    <scope>IDENTIFICATION</scope>
</reference>
<dbReference type="AlphaFoldDB" id="A0A453H1A9"/>
<feature type="compositionally biased region" description="Pro residues" evidence="1">
    <location>
        <begin position="60"/>
        <end position="70"/>
    </location>
</feature>
<accession>A0A453H1A9</accession>
<evidence type="ECO:0000313" key="3">
    <source>
        <dbReference type="Proteomes" id="UP000015105"/>
    </source>
</evidence>
<dbReference type="Gramene" id="AET4Gv20027100.4">
    <property type="protein sequence ID" value="AET4Gv20027100.4"/>
    <property type="gene ID" value="AET4Gv20027100"/>
</dbReference>
<organism evidence="2 3">
    <name type="scientific">Aegilops tauschii subsp. strangulata</name>
    <name type="common">Goatgrass</name>
    <dbReference type="NCBI Taxonomy" id="200361"/>
    <lineage>
        <taxon>Eukaryota</taxon>
        <taxon>Viridiplantae</taxon>
        <taxon>Streptophyta</taxon>
        <taxon>Embryophyta</taxon>
        <taxon>Tracheophyta</taxon>
        <taxon>Spermatophyta</taxon>
        <taxon>Magnoliopsida</taxon>
        <taxon>Liliopsida</taxon>
        <taxon>Poales</taxon>
        <taxon>Poaceae</taxon>
        <taxon>BOP clade</taxon>
        <taxon>Pooideae</taxon>
        <taxon>Triticodae</taxon>
        <taxon>Triticeae</taxon>
        <taxon>Triticinae</taxon>
        <taxon>Aegilops</taxon>
    </lineage>
</organism>
<dbReference type="EnsemblPlants" id="AET4Gv20027100.4">
    <property type="protein sequence ID" value="AET4Gv20027100.4"/>
    <property type="gene ID" value="AET4Gv20027100"/>
</dbReference>
<reference evidence="3" key="2">
    <citation type="journal article" date="2017" name="Nat. Plants">
        <title>The Aegilops tauschii genome reveals multiple impacts of transposons.</title>
        <authorList>
            <person name="Zhao G."/>
            <person name="Zou C."/>
            <person name="Li K."/>
            <person name="Wang K."/>
            <person name="Li T."/>
            <person name="Gao L."/>
            <person name="Zhang X."/>
            <person name="Wang H."/>
            <person name="Yang Z."/>
            <person name="Liu X."/>
            <person name="Jiang W."/>
            <person name="Mao L."/>
            <person name="Kong X."/>
            <person name="Jiao Y."/>
            <person name="Jia J."/>
        </authorList>
    </citation>
    <scope>NUCLEOTIDE SEQUENCE [LARGE SCALE GENOMIC DNA]</scope>
    <source>
        <strain evidence="3">cv. AL8/78</strain>
    </source>
</reference>
<name>A0A453H1A9_AEGTS</name>
<feature type="compositionally biased region" description="Low complexity" evidence="1">
    <location>
        <begin position="25"/>
        <end position="59"/>
    </location>
</feature>
<evidence type="ECO:0000313" key="2">
    <source>
        <dbReference type="EnsemblPlants" id="AET4Gv20027100.4"/>
    </source>
</evidence>
<protein>
    <submittedName>
        <fullName evidence="2">Uncharacterized protein</fullName>
    </submittedName>
</protein>
<evidence type="ECO:0000256" key="1">
    <source>
        <dbReference type="SAM" id="MobiDB-lite"/>
    </source>
</evidence>
<dbReference type="Proteomes" id="UP000015105">
    <property type="component" value="Chromosome 4D"/>
</dbReference>
<keyword evidence="3" id="KW-1185">Reference proteome</keyword>